<evidence type="ECO:0000313" key="1">
    <source>
        <dbReference type="EMBL" id="KAF2396570.1"/>
    </source>
</evidence>
<sequence length="358" mass="40532">MPTLHLLIPPLDRLSSSFQRRTDAIYVMRWQILLASSLEFCTRVGPFLFFFAGYKQDTKERSFCHVALRVTIHTHEWHGCWQSRGWTVPRNLGGGRVVLEMGGTNGWHFGHSAFCCSDLPLIFSSFGYRCPVVHDTPPHLQVLMVAFPSLITLIPFGLCAPSLGVSSSLCFLSLGLIQTVETAGCKRSSHAEMPGDMGQAGTITHHTFSWAAIIPLRFLLAIVYSLGQGHKHPFWCTQSKSSTYRAMFETARPPASTESEYSKKADRETQAVPSPSLCPRLRFWPRCTRTPAALRFSLCANRVLFFKKPRRWGPRRRGPPDDCQRGWRDERTCTRRRGALHGGVMRGMGTRWRYTRGI</sequence>
<dbReference type="EMBL" id="ML996706">
    <property type="protein sequence ID" value="KAF2396570.1"/>
    <property type="molecule type" value="Genomic_DNA"/>
</dbReference>
<evidence type="ECO:0000313" key="2">
    <source>
        <dbReference type="Proteomes" id="UP000799640"/>
    </source>
</evidence>
<dbReference type="Proteomes" id="UP000799640">
    <property type="component" value="Unassembled WGS sequence"/>
</dbReference>
<gene>
    <name evidence="1" type="ORF">EJ06DRAFT_224795</name>
</gene>
<proteinExistence type="predicted"/>
<protein>
    <submittedName>
        <fullName evidence="1">Uncharacterized protein</fullName>
    </submittedName>
</protein>
<organism evidence="1 2">
    <name type="scientific">Trichodelitschia bisporula</name>
    <dbReference type="NCBI Taxonomy" id="703511"/>
    <lineage>
        <taxon>Eukaryota</taxon>
        <taxon>Fungi</taxon>
        <taxon>Dikarya</taxon>
        <taxon>Ascomycota</taxon>
        <taxon>Pezizomycotina</taxon>
        <taxon>Dothideomycetes</taxon>
        <taxon>Dothideomycetes incertae sedis</taxon>
        <taxon>Phaeotrichales</taxon>
        <taxon>Phaeotrichaceae</taxon>
        <taxon>Trichodelitschia</taxon>
    </lineage>
</organism>
<keyword evidence="2" id="KW-1185">Reference proteome</keyword>
<dbReference type="AlphaFoldDB" id="A0A6G1HKN4"/>
<reference evidence="1" key="1">
    <citation type="journal article" date="2020" name="Stud. Mycol.">
        <title>101 Dothideomycetes genomes: a test case for predicting lifestyles and emergence of pathogens.</title>
        <authorList>
            <person name="Haridas S."/>
            <person name="Albert R."/>
            <person name="Binder M."/>
            <person name="Bloem J."/>
            <person name="Labutti K."/>
            <person name="Salamov A."/>
            <person name="Andreopoulos B."/>
            <person name="Baker S."/>
            <person name="Barry K."/>
            <person name="Bills G."/>
            <person name="Bluhm B."/>
            <person name="Cannon C."/>
            <person name="Castanera R."/>
            <person name="Culley D."/>
            <person name="Daum C."/>
            <person name="Ezra D."/>
            <person name="Gonzalez J."/>
            <person name="Henrissat B."/>
            <person name="Kuo A."/>
            <person name="Liang C."/>
            <person name="Lipzen A."/>
            <person name="Lutzoni F."/>
            <person name="Magnuson J."/>
            <person name="Mondo S."/>
            <person name="Nolan M."/>
            <person name="Ohm R."/>
            <person name="Pangilinan J."/>
            <person name="Park H.-J."/>
            <person name="Ramirez L."/>
            <person name="Alfaro M."/>
            <person name="Sun H."/>
            <person name="Tritt A."/>
            <person name="Yoshinaga Y."/>
            <person name="Zwiers L.-H."/>
            <person name="Turgeon B."/>
            <person name="Goodwin S."/>
            <person name="Spatafora J."/>
            <person name="Crous P."/>
            <person name="Grigoriev I."/>
        </authorList>
    </citation>
    <scope>NUCLEOTIDE SEQUENCE</scope>
    <source>
        <strain evidence="1">CBS 262.69</strain>
    </source>
</reference>
<accession>A0A6G1HKN4</accession>
<name>A0A6G1HKN4_9PEZI</name>